<dbReference type="EMBL" id="LGTC01000001">
    <property type="protein sequence ID" value="KNY25612.1"/>
    <property type="molecule type" value="Genomic_DNA"/>
</dbReference>
<gene>
    <name evidence="3" type="ORF">Bccel_0872</name>
</gene>
<evidence type="ECO:0000313" key="3">
    <source>
        <dbReference type="EMBL" id="KNY25612.1"/>
    </source>
</evidence>
<reference evidence="4" key="1">
    <citation type="submission" date="2015-07" db="EMBL/GenBank/DDBJ databases">
        <title>Near-Complete Genome Sequence of the Cellulolytic Bacterium Bacteroides (Pseudobacteroides) cellulosolvens ATCC 35603.</title>
        <authorList>
            <person name="Dassa B."/>
            <person name="Utturkar S.M."/>
            <person name="Klingeman D.M."/>
            <person name="Hurt R.A."/>
            <person name="Keller M."/>
            <person name="Xu J."/>
            <person name="Reddy Y.H.K."/>
            <person name="Borovok I."/>
            <person name="Grinberg I.R."/>
            <person name="Lamed R."/>
            <person name="Zhivin O."/>
            <person name="Bayer E.A."/>
            <person name="Brown S.D."/>
        </authorList>
    </citation>
    <scope>NUCLEOTIDE SEQUENCE [LARGE SCALE GENOMIC DNA]</scope>
    <source>
        <strain evidence="4">DSM 2933</strain>
    </source>
</reference>
<evidence type="ECO:0000259" key="1">
    <source>
        <dbReference type="Pfam" id="PF18413"/>
    </source>
</evidence>
<dbReference type="eggNOG" id="COG2351">
    <property type="taxonomic scope" value="Bacteria"/>
</dbReference>
<dbReference type="SUPFAM" id="SSF56988">
    <property type="entry name" value="Anthrax protective antigen"/>
    <property type="match status" value="1"/>
</dbReference>
<comment type="caution">
    <text evidence="3">The sequence shown here is derived from an EMBL/GenBank/DDBJ whole genome shotgun (WGS) entry which is preliminary data.</text>
</comment>
<name>A0A0L6JJP1_9FIRM</name>
<dbReference type="InterPro" id="IPR046839">
    <property type="entry name" value="ABC_toxin_N"/>
</dbReference>
<accession>A0A0L6JJP1</accession>
<dbReference type="InterPro" id="IPR041079">
    <property type="entry name" value="Neuraminidase-like"/>
</dbReference>
<dbReference type="Pfam" id="PF18413">
    <property type="entry name" value="Neuraminidase"/>
    <property type="match status" value="1"/>
</dbReference>
<dbReference type="PATRIC" id="fig|398512.5.peg.907"/>
<feature type="domain" description="ABC toxin N-terminal" evidence="2">
    <location>
        <begin position="803"/>
        <end position="927"/>
    </location>
</feature>
<evidence type="ECO:0000259" key="2">
    <source>
        <dbReference type="Pfam" id="PF20220"/>
    </source>
</evidence>
<organism evidence="3 4">
    <name type="scientific">Pseudobacteroides cellulosolvens ATCC 35603 = DSM 2933</name>
    <dbReference type="NCBI Taxonomy" id="398512"/>
    <lineage>
        <taxon>Bacteria</taxon>
        <taxon>Bacillati</taxon>
        <taxon>Bacillota</taxon>
        <taxon>Clostridia</taxon>
        <taxon>Eubacteriales</taxon>
        <taxon>Oscillospiraceae</taxon>
        <taxon>Pseudobacteroides</taxon>
    </lineage>
</organism>
<sequence>MTLEEYDRIHRFIRLWRKLGWTIDETDRAIAGLGNLLKEESTLPESICISCVEDDCDSADCDDCDGENCTTKALDINPNLIHQLAAVKELLDKTGLELIKLLSFWNNISTFGEKSLYHTLFLTHNVLKMDKIFRPDDKGNVLTTDTKLLEHVTAVMAALNLTSDDIQSIMNTAGLEDKLTLSNLSMLYRYRLLSKVLGIRVSDFAIILPLFGNIFQNAHVTLEFMSRWDKMEEAGFTHQQLNYIIRDVDDEKRPFSPTKKDILKLSKTLYDGLNAIDDEHKDLKADITITDPALQKINIQHKATGELVRTKASLLYETGTVEKIIGILEGTNVFTTNGPQNLDFTLPDTSTLKNKLKYDKAQGIVQITGILTESESIQYKAINSSTDWLKSLTRIEKQQDKLFKELLSGVFENEKTKTEVEKTQLEEILKLGDIIITLDKIPEGEEDINTAPKKRAAFLEIFLPYLRKELSYRFVIDNLSNYVGLDAKTIDVLVSEVLKLGSPAAPIYNIFESIKESTKPVENNWSGYLIPSADTIYTFVVKKSDTKPSVSVDGETIDFTAQDDPTNEWWSISIPLLGGKLYKLTTTDVEFKNIFWKTPASLISPIPSSALIPDFASTLCEPALISLKKAAMLVSTFDLSADEVKFLVLHKTEFDNLDFNALTPMQLLRLGAYVTLRNSLPQGKINILDFLNWVYKASDETMLIQKITDLTTWKIEHIEKLIAPNHYNITKLEDYHNEKKLLKLQEALSVADKIGIDIDLLFDWAVPGSKFSTCRKIADSIKNAIRAKYNQTDWEQVIKPLHDQLRNNQKNALIDYLLQQKELIDWNVTDSNGLFEYFLIDVEMDACMETSRIKQAISSVQLFIQRCFLGLEEEPSGIKPDILDRLRWDWMQRYRVWEANRKVFLYPENWIESNLRDDKSPFFKELESELLQKDINKQNVTDALKSYLYKVDEVANMEVVGLYIHGTKGESGWSKDSKLHVFSRTRNAPYVFYYRYLALDEMNWYPWEKMQVDIPGYDVEDAGTHEVKDNGCYLTPVVWNERLLVFFPQIMKKTKPNPASSTGSFNSLGNDSTGISKSKPIDYYEIKMAWSEHRNGKWTQKQLSKSAVFSYSANLQYFKFVPIVYENKVLIDFDDNLDSDGRFKEAFEFNGTALNVVGAVHLNSIPIDYFSEDNGNLYSWQIDSSSLERENTDIYFYEYNKREQIKGIDTVQTEFNHPDTGNLLGKINLGQLELFFKENLSMPKTISVHSIMMTIPLPL</sequence>
<dbReference type="Pfam" id="PF20220">
    <property type="entry name" value="ABC_toxin_N"/>
    <property type="match status" value="1"/>
</dbReference>
<keyword evidence="4" id="KW-1185">Reference proteome</keyword>
<evidence type="ECO:0000313" key="4">
    <source>
        <dbReference type="Proteomes" id="UP000036923"/>
    </source>
</evidence>
<dbReference type="STRING" id="398512.Bccel_0872"/>
<feature type="domain" description="Neuraminidase-like" evidence="1">
    <location>
        <begin position="958"/>
        <end position="1108"/>
    </location>
</feature>
<dbReference type="AlphaFoldDB" id="A0A0L6JJP1"/>
<dbReference type="Proteomes" id="UP000036923">
    <property type="component" value="Unassembled WGS sequence"/>
</dbReference>
<dbReference type="eggNOG" id="COG3409">
    <property type="taxonomic scope" value="Bacteria"/>
</dbReference>
<protein>
    <submittedName>
        <fullName evidence="3">Uncharacterized protein</fullName>
    </submittedName>
</protein>
<proteinExistence type="predicted"/>